<dbReference type="Gene3D" id="3.40.50.720">
    <property type="entry name" value="NAD(P)-binding Rossmann-like Domain"/>
    <property type="match status" value="1"/>
</dbReference>
<dbReference type="Proteomes" id="UP000256964">
    <property type="component" value="Unassembled WGS sequence"/>
</dbReference>
<dbReference type="InterPro" id="IPR051783">
    <property type="entry name" value="NAD(P)-dependent_oxidoreduct"/>
</dbReference>
<evidence type="ECO:0000313" key="2">
    <source>
        <dbReference type="EMBL" id="RDX57048.1"/>
    </source>
</evidence>
<dbReference type="PANTHER" id="PTHR48079">
    <property type="entry name" value="PROTEIN YEEZ"/>
    <property type="match status" value="1"/>
</dbReference>
<dbReference type="OrthoDB" id="10262413at2759"/>
<proteinExistence type="predicted"/>
<dbReference type="PANTHER" id="PTHR48079:SF6">
    <property type="entry name" value="NAD(P)-BINDING DOMAIN-CONTAINING PROTEIN-RELATED"/>
    <property type="match status" value="1"/>
</dbReference>
<dbReference type="Pfam" id="PF13460">
    <property type="entry name" value="NAD_binding_10"/>
    <property type="match status" value="1"/>
</dbReference>
<dbReference type="SUPFAM" id="SSF51735">
    <property type="entry name" value="NAD(P)-binding Rossmann-fold domains"/>
    <property type="match status" value="1"/>
</dbReference>
<name>A0A371DX34_9APHY</name>
<evidence type="ECO:0000259" key="1">
    <source>
        <dbReference type="Pfam" id="PF13460"/>
    </source>
</evidence>
<dbReference type="AlphaFoldDB" id="A0A371DX34"/>
<feature type="domain" description="NAD(P)-binding" evidence="1">
    <location>
        <begin position="14"/>
        <end position="97"/>
    </location>
</feature>
<sequence length="353" mass="38008">MPAISEKTAILFTGATGYIGGSVLQKILQHSEANTFEITALVRDAGKAQILETKFGVKAVVGSMEELDKLTELAEKAHIVVQVANADDDSMMSALLAGLRKRHEKTGDVPILIHTSGVGSWADGAGGEYASERVVSDLDIETFDALPVTAAHRSVDILACKADSEGYVRTYLVLPSAVVGYGEGPLYEAGISKRPSVLVPLLAEIAAKRGRPGVMGSGKNIWAIIHVEDNADLTYRLFSAALTDTSTLAHGREGYYLTENGEVTLYELCKAIGTALVAEGVATGAEPTVLTPEERVKYFGAEAYASLFFSNVRCRADRGRRDLGWTPKHPKEEIWKEVEDVVKELANKLKKSV</sequence>
<evidence type="ECO:0000313" key="3">
    <source>
        <dbReference type="Proteomes" id="UP000256964"/>
    </source>
</evidence>
<organism evidence="2 3">
    <name type="scientific">Lentinus brumalis</name>
    <dbReference type="NCBI Taxonomy" id="2498619"/>
    <lineage>
        <taxon>Eukaryota</taxon>
        <taxon>Fungi</taxon>
        <taxon>Dikarya</taxon>
        <taxon>Basidiomycota</taxon>
        <taxon>Agaricomycotina</taxon>
        <taxon>Agaricomycetes</taxon>
        <taxon>Polyporales</taxon>
        <taxon>Polyporaceae</taxon>
        <taxon>Lentinus</taxon>
    </lineage>
</organism>
<dbReference type="EMBL" id="KZ857379">
    <property type="protein sequence ID" value="RDX57048.1"/>
    <property type="molecule type" value="Genomic_DNA"/>
</dbReference>
<dbReference type="InterPro" id="IPR036291">
    <property type="entry name" value="NAD(P)-bd_dom_sf"/>
</dbReference>
<dbReference type="InterPro" id="IPR016040">
    <property type="entry name" value="NAD(P)-bd_dom"/>
</dbReference>
<dbReference type="GO" id="GO:0005737">
    <property type="term" value="C:cytoplasm"/>
    <property type="evidence" value="ECO:0007669"/>
    <property type="project" value="TreeGrafter"/>
</dbReference>
<reference evidence="2 3" key="1">
    <citation type="journal article" date="2018" name="Biotechnol. Biofuels">
        <title>Integrative visual omics of the white-rot fungus Polyporus brumalis exposes the biotechnological potential of its oxidative enzymes for delignifying raw plant biomass.</title>
        <authorList>
            <person name="Miyauchi S."/>
            <person name="Rancon A."/>
            <person name="Drula E."/>
            <person name="Hage H."/>
            <person name="Chaduli D."/>
            <person name="Favel A."/>
            <person name="Grisel S."/>
            <person name="Henrissat B."/>
            <person name="Herpoel-Gimbert I."/>
            <person name="Ruiz-Duenas F.J."/>
            <person name="Chevret D."/>
            <person name="Hainaut M."/>
            <person name="Lin J."/>
            <person name="Wang M."/>
            <person name="Pangilinan J."/>
            <person name="Lipzen A."/>
            <person name="Lesage-Meessen L."/>
            <person name="Navarro D."/>
            <person name="Riley R."/>
            <person name="Grigoriev I.V."/>
            <person name="Zhou S."/>
            <person name="Raouche S."/>
            <person name="Rosso M.N."/>
        </authorList>
    </citation>
    <scope>NUCLEOTIDE SEQUENCE [LARGE SCALE GENOMIC DNA]</scope>
    <source>
        <strain evidence="2 3">BRFM 1820</strain>
    </source>
</reference>
<dbReference type="STRING" id="139420.A0A371DX34"/>
<dbReference type="GO" id="GO:0004029">
    <property type="term" value="F:aldehyde dehydrogenase (NAD+) activity"/>
    <property type="evidence" value="ECO:0007669"/>
    <property type="project" value="TreeGrafter"/>
</dbReference>
<gene>
    <name evidence="2" type="ORF">OH76DRAFT_9810</name>
</gene>
<accession>A0A371DX34</accession>
<protein>
    <submittedName>
        <fullName evidence="2">NAD(P)-binding protein</fullName>
    </submittedName>
</protein>
<keyword evidence="3" id="KW-1185">Reference proteome</keyword>